<evidence type="ECO:0000256" key="10">
    <source>
        <dbReference type="ARBA" id="ARBA00023167"/>
    </source>
</evidence>
<name>A0A074VFW7_9NEIS</name>
<evidence type="ECO:0000256" key="11">
    <source>
        <dbReference type="ARBA" id="ARBA00023268"/>
    </source>
</evidence>
<dbReference type="Pfam" id="PF02882">
    <property type="entry name" value="THF_DHG_CYH_C"/>
    <property type="match status" value="1"/>
</dbReference>
<keyword evidence="4" id="KW-0028">Amino-acid biosynthesis</keyword>
<dbReference type="InterPro" id="IPR046346">
    <property type="entry name" value="Aminoacid_DH-like_N_sf"/>
</dbReference>
<dbReference type="Gene3D" id="3.40.50.720">
    <property type="entry name" value="NAD(P)-binding Rossmann-like Domain"/>
    <property type="match status" value="1"/>
</dbReference>
<dbReference type="GO" id="GO:0006164">
    <property type="term" value="P:purine nucleotide biosynthetic process"/>
    <property type="evidence" value="ECO:0007669"/>
    <property type="project" value="UniProtKB-KW"/>
</dbReference>
<evidence type="ECO:0000256" key="4">
    <source>
        <dbReference type="ARBA" id="ARBA00022605"/>
    </source>
</evidence>
<protein>
    <submittedName>
        <fullName evidence="15">5,10-methylene-tetrahydrofolate dehydrogenase/Methenyl tetrahydrofolate cyclohydrolase</fullName>
    </submittedName>
</protein>
<dbReference type="GO" id="GO:0004477">
    <property type="term" value="F:methenyltetrahydrofolate cyclohydrolase activity"/>
    <property type="evidence" value="ECO:0007669"/>
    <property type="project" value="UniProtKB-EC"/>
</dbReference>
<evidence type="ECO:0000313" key="15">
    <source>
        <dbReference type="EMBL" id="KEQ01350.1"/>
    </source>
</evidence>
<dbReference type="InterPro" id="IPR020630">
    <property type="entry name" value="THF_DH/CycHdrlase_cat_dom"/>
</dbReference>
<evidence type="ECO:0000256" key="8">
    <source>
        <dbReference type="ARBA" id="ARBA00023002"/>
    </source>
</evidence>
<comment type="subunit">
    <text evidence="2">Homodimer.</text>
</comment>
<dbReference type="InterPro" id="IPR020867">
    <property type="entry name" value="THF_DH/CycHdrlase_CS"/>
</dbReference>
<evidence type="ECO:0000256" key="3">
    <source>
        <dbReference type="ARBA" id="ARBA00022563"/>
    </source>
</evidence>
<keyword evidence="5" id="KW-0658">Purine biosynthesis</keyword>
<proteinExistence type="inferred from homology"/>
<dbReference type="GO" id="GO:0004488">
    <property type="term" value="F:methylenetetrahydrofolate dehydrogenase (NADP+) activity"/>
    <property type="evidence" value="ECO:0007669"/>
    <property type="project" value="InterPro"/>
</dbReference>
<evidence type="ECO:0000256" key="9">
    <source>
        <dbReference type="ARBA" id="ARBA00023102"/>
    </source>
</evidence>
<accession>A0A074VFW7</accession>
<dbReference type="PROSITE" id="PS00766">
    <property type="entry name" value="THF_DHG_CYH_1"/>
    <property type="match status" value="1"/>
</dbReference>
<dbReference type="GO" id="GO:0005829">
    <property type="term" value="C:cytosol"/>
    <property type="evidence" value="ECO:0007669"/>
    <property type="project" value="TreeGrafter"/>
</dbReference>
<evidence type="ECO:0000259" key="14">
    <source>
        <dbReference type="Pfam" id="PF02882"/>
    </source>
</evidence>
<dbReference type="InterPro" id="IPR036291">
    <property type="entry name" value="NAD(P)-bd_dom_sf"/>
</dbReference>
<dbReference type="SUPFAM" id="SSF51735">
    <property type="entry name" value="NAD(P)-binding Rossmann-fold domains"/>
    <property type="match status" value="1"/>
</dbReference>
<dbReference type="NCBIfam" id="NF010783">
    <property type="entry name" value="PRK14186.1"/>
    <property type="match status" value="1"/>
</dbReference>
<dbReference type="Gene3D" id="3.40.50.10860">
    <property type="entry name" value="Leucine Dehydrogenase, chain A, domain 1"/>
    <property type="match status" value="1"/>
</dbReference>
<dbReference type="FunFam" id="3.40.50.720:FF:000006">
    <property type="entry name" value="Bifunctional protein FolD"/>
    <property type="match status" value="1"/>
</dbReference>
<dbReference type="CDD" id="cd01080">
    <property type="entry name" value="NAD_bind_m-THF_DH_Cyclohyd"/>
    <property type="match status" value="1"/>
</dbReference>
<dbReference type="PRINTS" id="PR00085">
    <property type="entry name" value="THFDHDRGNASE"/>
</dbReference>
<evidence type="ECO:0000313" key="16">
    <source>
        <dbReference type="Proteomes" id="UP000027644"/>
    </source>
</evidence>
<evidence type="ECO:0000256" key="2">
    <source>
        <dbReference type="ARBA" id="ARBA00011738"/>
    </source>
</evidence>
<dbReference type="HAMAP" id="MF_01576">
    <property type="entry name" value="THF_DHG_CYH"/>
    <property type="match status" value="1"/>
</dbReference>
<evidence type="ECO:0000256" key="1">
    <source>
        <dbReference type="ARBA" id="ARBA00004777"/>
    </source>
</evidence>
<feature type="domain" description="Tetrahydrofolate dehydrogenase/cyclohydrolase NAD(P)-binding" evidence="14">
    <location>
        <begin position="170"/>
        <end position="311"/>
    </location>
</feature>
<keyword evidence="11" id="KW-0511">Multifunctional enzyme</keyword>
<dbReference type="FunFam" id="3.40.50.10860:FF:000001">
    <property type="entry name" value="Bifunctional protein FolD"/>
    <property type="match status" value="1"/>
</dbReference>
<evidence type="ECO:0000256" key="5">
    <source>
        <dbReference type="ARBA" id="ARBA00022755"/>
    </source>
</evidence>
<evidence type="ECO:0000256" key="7">
    <source>
        <dbReference type="ARBA" id="ARBA00022857"/>
    </source>
</evidence>
<sequence>AVENIISTITIKNIVAITWHQHNFFLWNFLMTAQLIEGKKISQQILQELTIRVQQRLDNQLRRPCLAVVLVGEDPASTVYVRNKKRACETIGFESRSYELPVHTTEAELLALIDEMNADNGIDGILVQLPLPAHIDSQQVLERIVPHKDVDGFHPYNVGRLAVKMPLMRPCTPKGVMTLLDAYQVPITGKKAVVVGASNIVGRPQALELLLARATVTICHSATQNLAQEVAAADIVVVGVGIPNFVKGEWIKPGAVVIDVGINRLENGQLCGDVEFDAARERASMITPVPGGVGPMTIATLMENTLKAAEIHDTKQS</sequence>
<dbReference type="GO" id="GO:0000105">
    <property type="term" value="P:L-histidine biosynthetic process"/>
    <property type="evidence" value="ECO:0007669"/>
    <property type="project" value="UniProtKB-KW"/>
</dbReference>
<dbReference type="PANTHER" id="PTHR48099:SF5">
    <property type="entry name" value="C-1-TETRAHYDROFOLATE SYNTHASE, CYTOPLASMIC"/>
    <property type="match status" value="1"/>
</dbReference>
<dbReference type="GO" id="GO:0009086">
    <property type="term" value="P:methionine biosynthetic process"/>
    <property type="evidence" value="ECO:0007669"/>
    <property type="project" value="UniProtKB-KW"/>
</dbReference>
<comment type="caution">
    <text evidence="15">The sequence shown here is derived from an EMBL/GenBank/DDBJ whole genome shotgun (WGS) entry which is preliminary data.</text>
</comment>
<evidence type="ECO:0000256" key="12">
    <source>
        <dbReference type="ARBA" id="ARBA00036357"/>
    </source>
</evidence>
<keyword evidence="9" id="KW-0368">Histidine biosynthesis</keyword>
<keyword evidence="6 15" id="KW-0378">Hydrolase</keyword>
<dbReference type="Pfam" id="PF00763">
    <property type="entry name" value="THF_DHG_CYH"/>
    <property type="match status" value="1"/>
</dbReference>
<reference evidence="15 16" key="1">
    <citation type="journal article" date="2014" name="PLoS Genet.">
        <title>Hidden diversity in honey bee gut symbionts detected by single-cell genomics.</title>
        <authorList>
            <person name="Engel P."/>
            <person name="Stepanauskas R."/>
            <person name="Moran N."/>
        </authorList>
    </citation>
    <scope>NUCLEOTIDE SEQUENCE [LARGE SCALE GENOMIC DNA]</scope>
    <source>
        <strain evidence="15 16">SCGC AB-598-J21</strain>
    </source>
</reference>
<comment type="catalytic activity">
    <reaction evidence="12">
        <text>(6R)-5,10-methenyltetrahydrofolate + H2O = (6R)-10-formyltetrahydrofolate + H(+)</text>
        <dbReference type="Rhea" id="RHEA:23700"/>
        <dbReference type="ChEBI" id="CHEBI:15377"/>
        <dbReference type="ChEBI" id="CHEBI:15378"/>
        <dbReference type="ChEBI" id="CHEBI:57455"/>
        <dbReference type="ChEBI" id="CHEBI:195366"/>
        <dbReference type="EC" id="3.5.4.9"/>
    </reaction>
</comment>
<dbReference type="PANTHER" id="PTHR48099">
    <property type="entry name" value="C-1-TETRAHYDROFOLATE SYNTHASE, CYTOPLASMIC-RELATED"/>
    <property type="match status" value="1"/>
</dbReference>
<comment type="pathway">
    <text evidence="1">One-carbon metabolism; tetrahydrofolate interconversion.</text>
</comment>
<dbReference type="PROSITE" id="PS00767">
    <property type="entry name" value="THF_DHG_CYH_2"/>
    <property type="match status" value="1"/>
</dbReference>
<dbReference type="SUPFAM" id="SSF53223">
    <property type="entry name" value="Aminoacid dehydrogenase-like, N-terminal domain"/>
    <property type="match status" value="1"/>
</dbReference>
<keyword evidence="10" id="KW-0486">Methionine biosynthesis</keyword>
<dbReference type="NCBIfam" id="NF008058">
    <property type="entry name" value="PRK10792.1"/>
    <property type="match status" value="1"/>
</dbReference>
<evidence type="ECO:0000256" key="6">
    <source>
        <dbReference type="ARBA" id="ARBA00022801"/>
    </source>
</evidence>
<evidence type="ECO:0000259" key="13">
    <source>
        <dbReference type="Pfam" id="PF00763"/>
    </source>
</evidence>
<keyword evidence="3" id="KW-0554">One-carbon metabolism</keyword>
<dbReference type="EMBL" id="AVQL01000425">
    <property type="protein sequence ID" value="KEQ01350.1"/>
    <property type="molecule type" value="Genomic_DNA"/>
</dbReference>
<dbReference type="InterPro" id="IPR000672">
    <property type="entry name" value="THF_DH/CycHdrlase"/>
</dbReference>
<organism evidence="15 16">
    <name type="scientific">Snodgrassella alvi SCGC AB-598-J21</name>
    <dbReference type="NCBI Taxonomy" id="1385367"/>
    <lineage>
        <taxon>Bacteria</taxon>
        <taxon>Pseudomonadati</taxon>
        <taxon>Pseudomonadota</taxon>
        <taxon>Betaproteobacteria</taxon>
        <taxon>Neisseriales</taxon>
        <taxon>Neisseriaceae</taxon>
        <taxon>Snodgrassella</taxon>
    </lineage>
</organism>
<feature type="domain" description="Tetrahydrofolate dehydrogenase/cyclohydrolase catalytic" evidence="13">
    <location>
        <begin position="36"/>
        <end position="151"/>
    </location>
</feature>
<dbReference type="Proteomes" id="UP000027644">
    <property type="component" value="Unassembled WGS sequence"/>
</dbReference>
<feature type="non-terminal residue" evidence="15">
    <location>
        <position position="1"/>
    </location>
</feature>
<keyword evidence="7" id="KW-0521">NADP</keyword>
<dbReference type="InterPro" id="IPR020631">
    <property type="entry name" value="THF_DH/CycHdrlase_NAD-bd_dom"/>
</dbReference>
<gene>
    <name evidence="15" type="ORF">SASC598J21_008920</name>
</gene>
<dbReference type="GO" id="GO:0035999">
    <property type="term" value="P:tetrahydrofolate interconversion"/>
    <property type="evidence" value="ECO:0007669"/>
    <property type="project" value="TreeGrafter"/>
</dbReference>
<keyword evidence="8" id="KW-0560">Oxidoreductase</keyword>
<dbReference type="AlphaFoldDB" id="A0A074VFW7"/>